<dbReference type="AlphaFoldDB" id="A0A9W3FCR2"/>
<keyword evidence="2" id="KW-0403">Intermediate filament</keyword>
<reference evidence="6" key="1">
    <citation type="submission" date="2025-08" db="UniProtKB">
        <authorList>
            <consortium name="RefSeq"/>
        </authorList>
    </citation>
    <scope>IDENTIFICATION</scope>
    <source>
        <tissue evidence="6">Blood</tissue>
    </source>
</reference>
<keyword evidence="3 4" id="KW-0175">Coiled coil</keyword>
<feature type="coiled-coil region" evidence="4">
    <location>
        <begin position="50"/>
        <end position="77"/>
    </location>
</feature>
<keyword evidence="1" id="KW-0416">Keratin</keyword>
<dbReference type="Gene3D" id="1.20.5.500">
    <property type="entry name" value="Single helix bin"/>
    <property type="match status" value="1"/>
</dbReference>
<dbReference type="PROSITE" id="PS51842">
    <property type="entry name" value="IF_ROD_2"/>
    <property type="match status" value="1"/>
</dbReference>
<dbReference type="GO" id="GO:0005615">
    <property type="term" value="C:extracellular space"/>
    <property type="evidence" value="ECO:0007669"/>
    <property type="project" value="TreeGrafter"/>
</dbReference>
<feature type="non-terminal residue" evidence="6">
    <location>
        <position position="107"/>
    </location>
</feature>
<dbReference type="GO" id="GO:0030280">
    <property type="term" value="F:structural constituent of skin epidermis"/>
    <property type="evidence" value="ECO:0007669"/>
    <property type="project" value="TreeGrafter"/>
</dbReference>
<dbReference type="FunFam" id="1.20.5.500:FF:000001">
    <property type="entry name" value="Type II keratin 23"/>
    <property type="match status" value="1"/>
</dbReference>
<dbReference type="GO" id="GO:0031424">
    <property type="term" value="P:keratinization"/>
    <property type="evidence" value="ECO:0007669"/>
    <property type="project" value="TreeGrafter"/>
</dbReference>
<accession>A0A9W3FCR2</accession>
<dbReference type="SUPFAM" id="SSF46579">
    <property type="entry name" value="Prefoldin"/>
    <property type="match status" value="1"/>
</dbReference>
<evidence type="ECO:0000313" key="6">
    <source>
        <dbReference type="RefSeq" id="XP_010970286.2"/>
    </source>
</evidence>
<dbReference type="GO" id="GO:0045095">
    <property type="term" value="C:keratin filament"/>
    <property type="evidence" value="ECO:0007669"/>
    <property type="project" value="TreeGrafter"/>
</dbReference>
<gene>
    <name evidence="6" type="primary">LOC105082412</name>
</gene>
<organism evidence="6">
    <name type="scientific">Camelus bactrianus</name>
    <name type="common">Bactrian camel</name>
    <dbReference type="NCBI Taxonomy" id="9837"/>
    <lineage>
        <taxon>Eukaryota</taxon>
        <taxon>Metazoa</taxon>
        <taxon>Chordata</taxon>
        <taxon>Craniata</taxon>
        <taxon>Vertebrata</taxon>
        <taxon>Euteleostomi</taxon>
        <taxon>Mammalia</taxon>
        <taxon>Eutheria</taxon>
        <taxon>Laurasiatheria</taxon>
        <taxon>Artiodactyla</taxon>
        <taxon>Tylopoda</taxon>
        <taxon>Camelidae</taxon>
        <taxon>Camelus</taxon>
    </lineage>
</organism>
<evidence type="ECO:0000256" key="4">
    <source>
        <dbReference type="SAM" id="Coils"/>
    </source>
</evidence>
<evidence type="ECO:0000256" key="3">
    <source>
        <dbReference type="ARBA" id="ARBA00023054"/>
    </source>
</evidence>
<name>A0A9W3FCR2_CAMBA</name>
<dbReference type="GO" id="GO:0045109">
    <property type="term" value="P:intermediate filament organization"/>
    <property type="evidence" value="ECO:0007669"/>
    <property type="project" value="TreeGrafter"/>
</dbReference>
<dbReference type="Pfam" id="PF00038">
    <property type="entry name" value="Filament"/>
    <property type="match status" value="1"/>
</dbReference>
<dbReference type="PANTHER" id="PTHR45616:SF39">
    <property type="entry name" value="KERATIN, TYPE II CYTOSKELETAL 6A-RELATED"/>
    <property type="match status" value="1"/>
</dbReference>
<evidence type="ECO:0000259" key="5">
    <source>
        <dbReference type="PROSITE" id="PS51842"/>
    </source>
</evidence>
<feature type="non-terminal residue" evidence="6">
    <location>
        <position position="1"/>
    </location>
</feature>
<protein>
    <submittedName>
        <fullName evidence="6">Keratin, type II cytoskeletal 6A-like</fullName>
    </submittedName>
</protein>
<dbReference type="PANTHER" id="PTHR45616">
    <property type="entry name" value="GATA-TYPE DOMAIN-CONTAINING PROTEIN"/>
    <property type="match status" value="1"/>
</dbReference>
<evidence type="ECO:0000256" key="2">
    <source>
        <dbReference type="ARBA" id="ARBA00022754"/>
    </source>
</evidence>
<dbReference type="RefSeq" id="XP_010970286.2">
    <property type="nucleotide sequence ID" value="XM_010971984.2"/>
</dbReference>
<evidence type="ECO:0000256" key="1">
    <source>
        <dbReference type="ARBA" id="ARBA00022744"/>
    </source>
</evidence>
<dbReference type="KEGG" id="cbai:105082412"/>
<sequence length="107" mass="12658">NRSLDLDSIISEVKAQYEEIAQRSRAEAESWYQSKYEELQVTAGRHGDDLRNTRQEISEINRMVQRLRSEIDHVKKQVWWGPWRRNTSSLPRRQGSHQPSFGKFLCA</sequence>
<feature type="domain" description="IF rod" evidence="5">
    <location>
        <begin position="1"/>
        <end position="107"/>
    </location>
</feature>
<proteinExistence type="predicted"/>
<dbReference type="InterPro" id="IPR039008">
    <property type="entry name" value="IF_rod_dom"/>
</dbReference>